<accession>A0A498SAB2</accession>
<organism evidence="2 3">
    <name type="scientific">Acanthocheilonema viteae</name>
    <name type="common">Filarial nematode worm</name>
    <name type="synonym">Dipetalonema viteae</name>
    <dbReference type="NCBI Taxonomy" id="6277"/>
    <lineage>
        <taxon>Eukaryota</taxon>
        <taxon>Metazoa</taxon>
        <taxon>Ecdysozoa</taxon>
        <taxon>Nematoda</taxon>
        <taxon>Chromadorea</taxon>
        <taxon>Rhabditida</taxon>
        <taxon>Spirurina</taxon>
        <taxon>Spiruromorpha</taxon>
        <taxon>Filarioidea</taxon>
        <taxon>Onchocercidae</taxon>
        <taxon>Acanthocheilonema</taxon>
    </lineage>
</organism>
<reference evidence="2 3" key="1">
    <citation type="submission" date="2018-08" db="EMBL/GenBank/DDBJ databases">
        <authorList>
            <person name="Laetsch R D."/>
            <person name="Stevens L."/>
            <person name="Kumar S."/>
            <person name="Blaxter L. M."/>
        </authorList>
    </citation>
    <scope>NUCLEOTIDE SEQUENCE [LARGE SCALE GENOMIC DNA]</scope>
</reference>
<dbReference type="EMBL" id="UPTC01000164">
    <property type="protein sequence ID" value="VBB26972.1"/>
    <property type="molecule type" value="Genomic_DNA"/>
</dbReference>
<feature type="compositionally biased region" description="Acidic residues" evidence="1">
    <location>
        <begin position="161"/>
        <end position="173"/>
    </location>
</feature>
<proteinExistence type="predicted"/>
<gene>
    <name evidence="2" type="ORF">NAV_LOCUS1802</name>
</gene>
<feature type="region of interest" description="Disordered" evidence="1">
    <location>
        <begin position="129"/>
        <end position="205"/>
    </location>
</feature>
<evidence type="ECO:0000313" key="2">
    <source>
        <dbReference type="EMBL" id="VBB26972.1"/>
    </source>
</evidence>
<evidence type="ECO:0000256" key="1">
    <source>
        <dbReference type="SAM" id="MobiDB-lite"/>
    </source>
</evidence>
<keyword evidence="3" id="KW-1185">Reference proteome</keyword>
<evidence type="ECO:0000313" key="3">
    <source>
        <dbReference type="Proteomes" id="UP000276991"/>
    </source>
</evidence>
<feature type="compositionally biased region" description="Basic and acidic residues" evidence="1">
    <location>
        <begin position="188"/>
        <end position="205"/>
    </location>
</feature>
<dbReference type="AlphaFoldDB" id="A0A498SAB2"/>
<dbReference type="OrthoDB" id="5845795at2759"/>
<name>A0A498SAB2_ACAVI</name>
<sequence>MLPIWAKAFSDDCDEDTILYSIQERFSGSNSTNSDNTGYKVVTKIQKLTNFLECGIIKGAICILTSTGTILGAIEQISKEAERSINETITFIDIRSMHLTFDDSFSYANKNAKLARLTLKEVKVARPWQDSNLQPSDPKSDALSIGPQGPRSRSFLFSSDDNTDESRWDDEGEAREVSFDEGNISDSTTERWKERRMKVVDESNC</sequence>
<dbReference type="Proteomes" id="UP000276991">
    <property type="component" value="Unassembled WGS sequence"/>
</dbReference>
<protein>
    <submittedName>
        <fullName evidence="2">Uncharacterized protein</fullName>
    </submittedName>
</protein>
<dbReference type="AntiFam" id="ANF00011">
    <property type="entry name" value="tRNA translation"/>
</dbReference>